<comment type="subcellular location">
    <subcellularLocation>
        <location evidence="7">Cytoplasm</location>
    </subcellularLocation>
</comment>
<gene>
    <name evidence="7 12" type="primary">hemE</name>
    <name evidence="12" type="ORF">MWN34_11270</name>
</gene>
<feature type="domain" description="Uroporphyrinogen decarboxylase (URO-D)" evidence="10">
    <location>
        <begin position="27"/>
        <end position="36"/>
    </location>
</feature>
<evidence type="ECO:0000256" key="4">
    <source>
        <dbReference type="ARBA" id="ARBA00022793"/>
    </source>
</evidence>
<evidence type="ECO:0000256" key="5">
    <source>
        <dbReference type="ARBA" id="ARBA00023239"/>
    </source>
</evidence>
<comment type="catalytic activity">
    <reaction evidence="7 8">
        <text>uroporphyrinogen III + 4 H(+) = coproporphyrinogen III + 4 CO2</text>
        <dbReference type="Rhea" id="RHEA:19865"/>
        <dbReference type="ChEBI" id="CHEBI:15378"/>
        <dbReference type="ChEBI" id="CHEBI:16526"/>
        <dbReference type="ChEBI" id="CHEBI:57308"/>
        <dbReference type="ChEBI" id="CHEBI:57309"/>
        <dbReference type="EC" id="4.1.1.37"/>
    </reaction>
</comment>
<dbReference type="PROSITE" id="PS00906">
    <property type="entry name" value="UROD_1"/>
    <property type="match status" value="1"/>
</dbReference>
<dbReference type="Proteomes" id="UP001203284">
    <property type="component" value="Unassembled WGS sequence"/>
</dbReference>
<protein>
    <recommendedName>
        <fullName evidence="3 7">Uroporphyrinogen decarboxylase</fullName>
        <shortName evidence="7">UPD</shortName>
        <shortName evidence="7">URO-D</shortName>
        <ecNumber evidence="3 7">4.1.1.37</ecNumber>
    </recommendedName>
</protein>
<keyword evidence="5 7" id="KW-0456">Lyase</keyword>
<evidence type="ECO:0000259" key="10">
    <source>
        <dbReference type="PROSITE" id="PS00906"/>
    </source>
</evidence>
<comment type="caution">
    <text evidence="12">The sequence shown here is derived from an EMBL/GenBank/DDBJ whole genome shotgun (WGS) entry which is preliminary data.</text>
</comment>
<dbReference type="EMBL" id="JALKCH010000006">
    <property type="protein sequence ID" value="MCK0197495.1"/>
    <property type="molecule type" value="Genomic_DNA"/>
</dbReference>
<sequence length="351" mass="38309">MNGVVEECLPDSPLLQALNGRVPARVPIWMMRQAGRYLPEYRALREKAGDFLSLCYNPDFATEVTLQPIRRFGFDAAILFSDILVVPHALGCDLRFEQGEGPRLSTVTSLADLDGLRSQLDPDKVGRVYEAVAKIRASLPRETALLGFCGAPWTVATYMVAGRGGDEQVPARRAAYRDPVFFAALIDRLVEASATYLIAQFRAGADAVQIFDSWSGVLDPEEFRRWVVSPIRRIVSAVRAEIPGAPIIAFPKGATLSGLTELAFATGVNGIGLDWTADRRNVRAALGARFALQGNLDPLRLIAGGRALDEGIDALMADFRGAAHIFNLGHGIRPETPIAHVEQMLKRVRGF</sequence>
<dbReference type="HAMAP" id="MF_00218">
    <property type="entry name" value="URO_D"/>
    <property type="match status" value="1"/>
</dbReference>
<organism evidence="12 13">
    <name type="scientific">Ancylobacter crimeensis</name>
    <dbReference type="NCBI Taxonomy" id="2579147"/>
    <lineage>
        <taxon>Bacteria</taxon>
        <taxon>Pseudomonadati</taxon>
        <taxon>Pseudomonadota</taxon>
        <taxon>Alphaproteobacteria</taxon>
        <taxon>Hyphomicrobiales</taxon>
        <taxon>Xanthobacteraceae</taxon>
        <taxon>Ancylobacter</taxon>
    </lineage>
</organism>
<dbReference type="NCBIfam" id="TIGR01464">
    <property type="entry name" value="hemE"/>
    <property type="match status" value="1"/>
</dbReference>
<dbReference type="Gene3D" id="3.20.20.210">
    <property type="match status" value="1"/>
</dbReference>
<keyword evidence="4 7" id="KW-0210">Decarboxylase</keyword>
<dbReference type="Pfam" id="PF01208">
    <property type="entry name" value="URO-D"/>
    <property type="match status" value="1"/>
</dbReference>
<comment type="similarity">
    <text evidence="2 7 9">Belongs to the uroporphyrinogen decarboxylase family.</text>
</comment>
<dbReference type="GO" id="GO:0004853">
    <property type="term" value="F:uroporphyrinogen decarboxylase activity"/>
    <property type="evidence" value="ECO:0007669"/>
    <property type="project" value="UniProtKB-EC"/>
</dbReference>
<reference evidence="12 13" key="1">
    <citation type="submission" date="2022-04" db="EMBL/GenBank/DDBJ databases">
        <authorList>
            <person name="Grouzdev D.S."/>
            <person name="Pantiukh K.S."/>
            <person name="Krutkina M.S."/>
        </authorList>
    </citation>
    <scope>NUCLEOTIDE SEQUENCE [LARGE SCALE GENOMIC DNA]</scope>
    <source>
        <strain evidence="12 13">6x-1</strain>
    </source>
</reference>
<feature type="domain" description="Uroporphyrinogen decarboxylase (URO-D)" evidence="11">
    <location>
        <begin position="146"/>
        <end position="162"/>
    </location>
</feature>
<dbReference type="PROSITE" id="PS00907">
    <property type="entry name" value="UROD_2"/>
    <property type="match status" value="1"/>
</dbReference>
<feature type="site" description="Transition state stabilizer" evidence="7">
    <location>
        <position position="82"/>
    </location>
</feature>
<evidence type="ECO:0000259" key="11">
    <source>
        <dbReference type="PROSITE" id="PS00907"/>
    </source>
</evidence>
<dbReference type="EC" id="4.1.1.37" evidence="3 7"/>
<comment type="subunit">
    <text evidence="7">Homodimer.</text>
</comment>
<keyword evidence="7" id="KW-0963">Cytoplasm</keyword>
<accession>A0ABT0DC29</accession>
<feature type="binding site" evidence="7">
    <location>
        <position position="82"/>
    </location>
    <ligand>
        <name>substrate</name>
    </ligand>
</feature>
<evidence type="ECO:0000313" key="12">
    <source>
        <dbReference type="EMBL" id="MCK0197495.1"/>
    </source>
</evidence>
<feature type="binding site" evidence="7">
    <location>
        <begin position="32"/>
        <end position="36"/>
    </location>
    <ligand>
        <name>substrate</name>
    </ligand>
</feature>
<keyword evidence="13" id="KW-1185">Reference proteome</keyword>
<evidence type="ECO:0000256" key="2">
    <source>
        <dbReference type="ARBA" id="ARBA00009935"/>
    </source>
</evidence>
<dbReference type="InterPro" id="IPR006361">
    <property type="entry name" value="Uroporphyrinogen_deCO2ase_HemE"/>
</dbReference>
<dbReference type="SUPFAM" id="SSF51726">
    <property type="entry name" value="UROD/MetE-like"/>
    <property type="match status" value="1"/>
</dbReference>
<evidence type="ECO:0000256" key="8">
    <source>
        <dbReference type="RuleBase" id="RU000554"/>
    </source>
</evidence>
<feature type="binding site" evidence="7">
    <location>
        <position position="330"/>
    </location>
    <ligand>
        <name>substrate</name>
    </ligand>
</feature>
<dbReference type="InterPro" id="IPR038071">
    <property type="entry name" value="UROD/MetE-like_sf"/>
</dbReference>
<evidence type="ECO:0000256" key="3">
    <source>
        <dbReference type="ARBA" id="ARBA00012288"/>
    </source>
</evidence>
<dbReference type="InterPro" id="IPR000257">
    <property type="entry name" value="Uroporphyrinogen_deCOase"/>
</dbReference>
<comment type="pathway">
    <text evidence="1 7 8">Porphyrin-containing compound metabolism; protoporphyrin-IX biosynthesis; coproporphyrinogen-III from 5-aminolevulinate: step 4/4.</text>
</comment>
<evidence type="ECO:0000256" key="7">
    <source>
        <dbReference type="HAMAP-Rule" id="MF_00218"/>
    </source>
</evidence>
<evidence type="ECO:0000313" key="13">
    <source>
        <dbReference type="Proteomes" id="UP001203284"/>
    </source>
</evidence>
<evidence type="ECO:0000256" key="1">
    <source>
        <dbReference type="ARBA" id="ARBA00004804"/>
    </source>
</evidence>
<keyword evidence="6 7" id="KW-0627">Porphyrin biosynthesis</keyword>
<evidence type="ECO:0000256" key="9">
    <source>
        <dbReference type="RuleBase" id="RU004169"/>
    </source>
</evidence>
<comment type="function">
    <text evidence="7">Catalyzes the decarboxylation of four acetate groups of uroporphyrinogen-III to yield coproporphyrinogen-III.</text>
</comment>
<dbReference type="PANTHER" id="PTHR21091">
    <property type="entry name" value="METHYLTETRAHYDROFOLATE:HOMOCYSTEINE METHYLTRANSFERASE RELATED"/>
    <property type="match status" value="1"/>
</dbReference>
<feature type="binding site" evidence="7">
    <location>
        <position position="213"/>
    </location>
    <ligand>
        <name>substrate</name>
    </ligand>
</feature>
<dbReference type="PANTHER" id="PTHR21091:SF169">
    <property type="entry name" value="UROPORPHYRINOGEN DECARBOXYLASE"/>
    <property type="match status" value="1"/>
</dbReference>
<proteinExistence type="inferred from homology"/>
<name>A0ABT0DC29_9HYPH</name>
<evidence type="ECO:0000256" key="6">
    <source>
        <dbReference type="ARBA" id="ARBA00023244"/>
    </source>
</evidence>
<comment type="caution">
    <text evidence="7">Lacks conserved residue(s) required for the propagation of feature annotation.</text>
</comment>
<dbReference type="CDD" id="cd00717">
    <property type="entry name" value="URO-D"/>
    <property type="match status" value="1"/>
</dbReference>
<feature type="binding site" evidence="7">
    <location>
        <position position="158"/>
    </location>
    <ligand>
        <name>substrate</name>
    </ligand>
</feature>